<name>A0A1S2YW36_CICAR</name>
<dbReference type="PANTHER" id="PTHR21660">
    <property type="entry name" value="THIOESTERASE SUPERFAMILY MEMBER-RELATED"/>
    <property type="match status" value="1"/>
</dbReference>
<evidence type="ECO:0000259" key="2">
    <source>
        <dbReference type="Pfam" id="PF03061"/>
    </source>
</evidence>
<dbReference type="Proteomes" id="UP000087171">
    <property type="component" value="Chromosome Ca7"/>
</dbReference>
<keyword evidence="3" id="KW-1185">Reference proteome</keyword>
<dbReference type="PANTHER" id="PTHR21660:SF12">
    <property type="entry name" value="OS07G0462700 PROTEIN"/>
    <property type="match status" value="1"/>
</dbReference>
<dbReference type="GeneID" id="101501867"/>
<evidence type="ECO:0000313" key="3">
    <source>
        <dbReference type="Proteomes" id="UP000087171"/>
    </source>
</evidence>
<dbReference type="RefSeq" id="XP_004510850.1">
    <property type="nucleotide sequence ID" value="XM_004510793.3"/>
</dbReference>
<dbReference type="SUPFAM" id="SSF54637">
    <property type="entry name" value="Thioesterase/thiol ester dehydrase-isomerase"/>
    <property type="match status" value="1"/>
</dbReference>
<dbReference type="OrthoDB" id="46529at2759"/>
<gene>
    <name evidence="4" type="primary">LOC101501867</name>
</gene>
<organism evidence="3 4">
    <name type="scientific">Cicer arietinum</name>
    <name type="common">Chickpea</name>
    <name type="synonym">Garbanzo</name>
    <dbReference type="NCBI Taxonomy" id="3827"/>
    <lineage>
        <taxon>Eukaryota</taxon>
        <taxon>Viridiplantae</taxon>
        <taxon>Streptophyta</taxon>
        <taxon>Embryophyta</taxon>
        <taxon>Tracheophyta</taxon>
        <taxon>Spermatophyta</taxon>
        <taxon>Magnoliopsida</taxon>
        <taxon>eudicotyledons</taxon>
        <taxon>Gunneridae</taxon>
        <taxon>Pentapetalae</taxon>
        <taxon>rosids</taxon>
        <taxon>fabids</taxon>
        <taxon>Fabales</taxon>
        <taxon>Fabaceae</taxon>
        <taxon>Papilionoideae</taxon>
        <taxon>50 kb inversion clade</taxon>
        <taxon>NPAAA clade</taxon>
        <taxon>Hologalegina</taxon>
        <taxon>IRL clade</taxon>
        <taxon>Cicereae</taxon>
        <taxon>Cicer</taxon>
    </lineage>
</organism>
<dbReference type="InterPro" id="IPR029069">
    <property type="entry name" value="HotDog_dom_sf"/>
</dbReference>
<feature type="domain" description="Thioesterase" evidence="2">
    <location>
        <begin position="82"/>
        <end position="156"/>
    </location>
</feature>
<dbReference type="PaxDb" id="3827-XP_004510850.1"/>
<evidence type="ECO:0000313" key="4">
    <source>
        <dbReference type="RefSeq" id="XP_004510850.1"/>
    </source>
</evidence>
<comment type="similarity">
    <text evidence="1">Belongs to the thioesterase PaaI family.</text>
</comment>
<dbReference type="AlphaFoldDB" id="A0A1S2YW36"/>
<reference evidence="3" key="1">
    <citation type="journal article" date="2013" name="Nat. Biotechnol.">
        <title>Draft genome sequence of chickpea (Cicer arietinum) provides a resource for trait improvement.</title>
        <authorList>
            <person name="Varshney R.K."/>
            <person name="Song C."/>
            <person name="Saxena R.K."/>
            <person name="Azam S."/>
            <person name="Yu S."/>
            <person name="Sharpe A.G."/>
            <person name="Cannon S."/>
            <person name="Baek J."/>
            <person name="Rosen B.D."/>
            <person name="Tar'an B."/>
            <person name="Millan T."/>
            <person name="Zhang X."/>
            <person name="Ramsay L.D."/>
            <person name="Iwata A."/>
            <person name="Wang Y."/>
            <person name="Nelson W."/>
            <person name="Farmer A.D."/>
            <person name="Gaur P.M."/>
            <person name="Soderlund C."/>
            <person name="Penmetsa R.V."/>
            <person name="Xu C."/>
            <person name="Bharti A.K."/>
            <person name="He W."/>
            <person name="Winter P."/>
            <person name="Zhao S."/>
            <person name="Hane J.K."/>
            <person name="Carrasquilla-Garcia N."/>
            <person name="Condie J.A."/>
            <person name="Upadhyaya H.D."/>
            <person name="Luo M.C."/>
            <person name="Thudi M."/>
            <person name="Gowda C.L."/>
            <person name="Singh N.P."/>
            <person name="Lichtenzveig J."/>
            <person name="Gali K.K."/>
            <person name="Rubio J."/>
            <person name="Nadarajan N."/>
            <person name="Dolezel J."/>
            <person name="Bansal K.C."/>
            <person name="Xu X."/>
            <person name="Edwards D."/>
            <person name="Zhang G."/>
            <person name="Kahl G."/>
            <person name="Gil J."/>
            <person name="Singh K.B."/>
            <person name="Datta S.K."/>
            <person name="Jackson S.A."/>
            <person name="Wang J."/>
            <person name="Cook D.R."/>
        </authorList>
    </citation>
    <scope>NUCLEOTIDE SEQUENCE [LARGE SCALE GENOMIC DNA]</scope>
    <source>
        <strain evidence="3">cv. CDC Frontier</strain>
    </source>
</reference>
<dbReference type="KEGG" id="cam:101501867"/>
<evidence type="ECO:0000256" key="1">
    <source>
        <dbReference type="ARBA" id="ARBA00008324"/>
    </source>
</evidence>
<dbReference type="STRING" id="3827.A0A1S2YW36"/>
<accession>A0A1S2YW36</accession>
<dbReference type="InterPro" id="IPR039298">
    <property type="entry name" value="ACOT13"/>
</dbReference>
<reference evidence="4" key="2">
    <citation type="submission" date="2025-08" db="UniProtKB">
        <authorList>
            <consortium name="RefSeq"/>
        </authorList>
    </citation>
    <scope>IDENTIFICATION</scope>
    <source>
        <tissue evidence="4">Etiolated seedlings</tissue>
    </source>
</reference>
<sequence length="175" mass="18804">MATKPSLPENASLEISNELDPKHVSETLMFLQLLGARNPIPENCKAEGFFDSFLRSFITVDQIQRGRISCSVIVKPPLCNGYGTLHGGAVGSLVEVLATACARTVVPEDKELFLGEVSISYLSGSPVNEEVVANASVVKSGRSLTSVAVEFKLKKTGNLLYLTHASFFNMPVSSL</sequence>
<dbReference type="Pfam" id="PF03061">
    <property type="entry name" value="4HBT"/>
    <property type="match status" value="1"/>
</dbReference>
<dbReference type="CDD" id="cd03443">
    <property type="entry name" value="PaaI_thioesterase"/>
    <property type="match status" value="1"/>
</dbReference>
<protein>
    <submittedName>
        <fullName evidence="4">Acyl-coenzyme A thioesterase 13-like</fullName>
    </submittedName>
</protein>
<dbReference type="Gene3D" id="3.10.129.10">
    <property type="entry name" value="Hotdog Thioesterase"/>
    <property type="match status" value="1"/>
</dbReference>
<dbReference type="GO" id="GO:0047617">
    <property type="term" value="F:fatty acyl-CoA hydrolase activity"/>
    <property type="evidence" value="ECO:0007669"/>
    <property type="project" value="InterPro"/>
</dbReference>
<proteinExistence type="inferred from homology"/>
<dbReference type="eggNOG" id="KOG3328">
    <property type="taxonomic scope" value="Eukaryota"/>
</dbReference>
<dbReference type="InterPro" id="IPR006683">
    <property type="entry name" value="Thioestr_dom"/>
</dbReference>